<organism evidence="1 2">
    <name type="scientific">Bauhinia variegata</name>
    <name type="common">Purple orchid tree</name>
    <name type="synonym">Phanera variegata</name>
    <dbReference type="NCBI Taxonomy" id="167791"/>
    <lineage>
        <taxon>Eukaryota</taxon>
        <taxon>Viridiplantae</taxon>
        <taxon>Streptophyta</taxon>
        <taxon>Embryophyta</taxon>
        <taxon>Tracheophyta</taxon>
        <taxon>Spermatophyta</taxon>
        <taxon>Magnoliopsida</taxon>
        <taxon>eudicotyledons</taxon>
        <taxon>Gunneridae</taxon>
        <taxon>Pentapetalae</taxon>
        <taxon>rosids</taxon>
        <taxon>fabids</taxon>
        <taxon>Fabales</taxon>
        <taxon>Fabaceae</taxon>
        <taxon>Cercidoideae</taxon>
        <taxon>Cercideae</taxon>
        <taxon>Bauhiniinae</taxon>
        <taxon>Bauhinia</taxon>
    </lineage>
</organism>
<protein>
    <submittedName>
        <fullName evidence="1">Uncharacterized protein</fullName>
    </submittedName>
</protein>
<comment type="caution">
    <text evidence="1">The sequence shown here is derived from an EMBL/GenBank/DDBJ whole genome shotgun (WGS) entry which is preliminary data.</text>
</comment>
<reference evidence="1 2" key="1">
    <citation type="journal article" date="2022" name="DNA Res.">
        <title>Chromosomal-level genome assembly of the orchid tree Bauhinia variegata (Leguminosae; Cercidoideae) supports the allotetraploid origin hypothesis of Bauhinia.</title>
        <authorList>
            <person name="Zhong Y."/>
            <person name="Chen Y."/>
            <person name="Zheng D."/>
            <person name="Pang J."/>
            <person name="Liu Y."/>
            <person name="Luo S."/>
            <person name="Meng S."/>
            <person name="Qian L."/>
            <person name="Wei D."/>
            <person name="Dai S."/>
            <person name="Zhou R."/>
        </authorList>
    </citation>
    <scope>NUCLEOTIDE SEQUENCE [LARGE SCALE GENOMIC DNA]</scope>
    <source>
        <strain evidence="1">BV-YZ2020</strain>
    </source>
</reference>
<dbReference type="Proteomes" id="UP000828941">
    <property type="component" value="Chromosome 12"/>
</dbReference>
<name>A0ACB9LF57_BAUVA</name>
<evidence type="ECO:0000313" key="2">
    <source>
        <dbReference type="Proteomes" id="UP000828941"/>
    </source>
</evidence>
<gene>
    <name evidence="1" type="ORF">L6164_031327</name>
</gene>
<accession>A0ACB9LF57</accession>
<evidence type="ECO:0000313" key="1">
    <source>
        <dbReference type="EMBL" id="KAI4308230.1"/>
    </source>
</evidence>
<keyword evidence="2" id="KW-1185">Reference proteome</keyword>
<dbReference type="EMBL" id="CM039437">
    <property type="protein sequence ID" value="KAI4308230.1"/>
    <property type="molecule type" value="Genomic_DNA"/>
</dbReference>
<sequence>MIVHFYTQGAKCHCRVYGFSGTHQKIYQTRNSNAKERVKYMMWTNEMDQCLAKILAEQVIEGNKIDNIFKPAAFAAALKVLNGRFDFDLTKEHIKTRLKTWKKQFRVLKKLLAHRGFEWDGAQKMIIADNSVWNDYILAHPDARMFQVKSIENYDELCIILGNDQATASYSDNGTEINLDLTIDKRDLDYAVVSELQSDGNQNKTLRWTDEMDHWLGKTLLDQVSRGYKIDKILPTEAYETAVSSLNAKFGLNLTKDHIKNRLKTRKKQYEQIKELLSHSGFKWDETQKIVIANDSTWNDYIKKHPDAGLYEPEFLRTLIGCALSLAILRSQPRLLVFVLMSLLTTIAMQKIKGSK</sequence>
<proteinExistence type="predicted"/>